<keyword evidence="10" id="KW-1185">Reference proteome</keyword>
<evidence type="ECO:0000313" key="9">
    <source>
        <dbReference type="EMBL" id="APT83819.1"/>
    </source>
</evidence>
<evidence type="ECO:0000313" key="10">
    <source>
        <dbReference type="Proteomes" id="UP000185478"/>
    </source>
</evidence>
<keyword evidence="4 8" id="KW-1003">Cell membrane</keyword>
<gene>
    <name evidence="9" type="ORF">CAQU_00515</name>
</gene>
<evidence type="ECO:0000256" key="3">
    <source>
        <dbReference type="ARBA" id="ARBA00022448"/>
    </source>
</evidence>
<feature type="transmembrane region" description="Helical" evidence="8">
    <location>
        <begin position="37"/>
        <end position="63"/>
    </location>
</feature>
<feature type="transmembrane region" description="Helical" evidence="8">
    <location>
        <begin position="75"/>
        <end position="95"/>
    </location>
</feature>
<feature type="transmembrane region" description="Helical" evidence="8">
    <location>
        <begin position="131"/>
        <end position="150"/>
    </location>
</feature>
<evidence type="ECO:0000256" key="5">
    <source>
        <dbReference type="ARBA" id="ARBA00022692"/>
    </source>
</evidence>
<evidence type="ECO:0000256" key="7">
    <source>
        <dbReference type="ARBA" id="ARBA00023136"/>
    </source>
</evidence>
<comment type="subcellular location">
    <subcellularLocation>
        <location evidence="1 8">Cell membrane</location>
        <topology evidence="1 8">Multi-pass membrane protein</topology>
    </subcellularLocation>
</comment>
<evidence type="ECO:0000256" key="8">
    <source>
        <dbReference type="RuleBase" id="RU363041"/>
    </source>
</evidence>
<dbReference type="Proteomes" id="UP000185478">
    <property type="component" value="Chromosome"/>
</dbReference>
<dbReference type="InterPro" id="IPR002781">
    <property type="entry name" value="TM_pro_TauE-like"/>
</dbReference>
<dbReference type="STRING" id="1431546.CAQU_00515"/>
<dbReference type="RefSeq" id="WP_075724297.1">
    <property type="nucleotide sequence ID" value="NZ_CP009245.1"/>
</dbReference>
<comment type="similarity">
    <text evidence="2 8">Belongs to the 4-toluene sulfonate uptake permease (TSUP) (TC 2.A.102) family.</text>
</comment>
<keyword evidence="5 8" id="KW-0812">Transmembrane</keyword>
<sequence>MGGVSLGGLALAALCAGWVDAVIGGGGLILVPVLLAFVPGIAPVGALATNKAVGVTGTLSAAVRLLAHTRPKGKLLPILVVVAGLAAAGGALVAGLFPAHLMRPIVIVLLLSAGIVVVMRPRFGQSACVKTPTVLALLGLGAVVMALGFYDGIFGPGTGMFLIMALTAVLGGDLVRSAAMTKAINAATNLGALAVFIAGGHVVWKLALVLMVANIVGAQLGARTVIAGGARLVRVALLIFVVVMASYLGWMQWGSGVMG</sequence>
<dbReference type="PANTHER" id="PTHR30269">
    <property type="entry name" value="TRANSMEMBRANE PROTEIN YFCA"/>
    <property type="match status" value="1"/>
</dbReference>
<keyword evidence="3" id="KW-0813">Transport</keyword>
<evidence type="ECO:0000256" key="6">
    <source>
        <dbReference type="ARBA" id="ARBA00022989"/>
    </source>
</evidence>
<dbReference type="InterPro" id="IPR052017">
    <property type="entry name" value="TSUP"/>
</dbReference>
<dbReference type="EMBL" id="CP009245">
    <property type="protein sequence ID" value="APT83819.1"/>
    <property type="molecule type" value="Genomic_DNA"/>
</dbReference>
<accession>A0A1L7CDA7</accession>
<evidence type="ECO:0000256" key="2">
    <source>
        <dbReference type="ARBA" id="ARBA00009142"/>
    </source>
</evidence>
<feature type="transmembrane region" description="Helical" evidence="8">
    <location>
        <begin position="232"/>
        <end position="250"/>
    </location>
</feature>
<evidence type="ECO:0000256" key="1">
    <source>
        <dbReference type="ARBA" id="ARBA00004651"/>
    </source>
</evidence>
<name>A0A1L7CDA7_9CORY</name>
<keyword evidence="6 8" id="KW-1133">Transmembrane helix</keyword>
<proteinExistence type="inferred from homology"/>
<evidence type="ECO:0000256" key="4">
    <source>
        <dbReference type="ARBA" id="ARBA00022475"/>
    </source>
</evidence>
<protein>
    <recommendedName>
        <fullName evidence="8">Probable membrane transporter protein</fullName>
    </recommendedName>
</protein>
<dbReference type="AlphaFoldDB" id="A0A1L7CDA7"/>
<dbReference type="GO" id="GO:0005886">
    <property type="term" value="C:plasma membrane"/>
    <property type="evidence" value="ECO:0007669"/>
    <property type="project" value="UniProtKB-SubCell"/>
</dbReference>
<feature type="transmembrane region" description="Helical" evidence="8">
    <location>
        <begin position="187"/>
        <end position="212"/>
    </location>
</feature>
<dbReference type="KEGG" id="caqu:CAQU_00515"/>
<dbReference type="OrthoDB" id="554695at2"/>
<dbReference type="Pfam" id="PF01925">
    <property type="entry name" value="TauE"/>
    <property type="match status" value="1"/>
</dbReference>
<feature type="transmembrane region" description="Helical" evidence="8">
    <location>
        <begin position="101"/>
        <end position="119"/>
    </location>
</feature>
<dbReference type="PANTHER" id="PTHR30269:SF0">
    <property type="entry name" value="MEMBRANE TRANSPORTER PROTEIN YFCA-RELATED"/>
    <property type="match status" value="1"/>
</dbReference>
<organism evidence="9 10">
    <name type="scientific">Corynebacterium aquilae DSM 44791</name>
    <dbReference type="NCBI Taxonomy" id="1431546"/>
    <lineage>
        <taxon>Bacteria</taxon>
        <taxon>Bacillati</taxon>
        <taxon>Actinomycetota</taxon>
        <taxon>Actinomycetes</taxon>
        <taxon>Mycobacteriales</taxon>
        <taxon>Corynebacteriaceae</taxon>
        <taxon>Corynebacterium</taxon>
    </lineage>
</organism>
<keyword evidence="7 8" id="KW-0472">Membrane</keyword>
<reference evidence="9 10" key="1">
    <citation type="submission" date="2014-08" db="EMBL/GenBank/DDBJ databases">
        <title>Complete genome sequence of Corynebacterium aquilae S-613T(T) (=DSM 44791(T)), isolated from the choana of a healthy golden eagle.</title>
        <authorList>
            <person name="Ruckert C."/>
            <person name="Albersmeier A."/>
            <person name="Winkler A."/>
            <person name="Kalinowski J."/>
        </authorList>
    </citation>
    <scope>NUCLEOTIDE SEQUENCE [LARGE SCALE GENOMIC DNA]</scope>
    <source>
        <strain evidence="9 10">S-613</strain>
    </source>
</reference>